<keyword evidence="2 4" id="KW-0238">DNA-binding</keyword>
<dbReference type="Pfam" id="PF00440">
    <property type="entry name" value="TetR_N"/>
    <property type="match status" value="2"/>
</dbReference>
<keyword evidence="3" id="KW-0804">Transcription</keyword>
<dbReference type="EMBL" id="CP083975">
    <property type="protein sequence ID" value="UZF47920.1"/>
    <property type="molecule type" value="Genomic_DNA"/>
</dbReference>
<organism evidence="6 7">
    <name type="scientific">Rhodococcus rhodochrous</name>
    <dbReference type="NCBI Taxonomy" id="1829"/>
    <lineage>
        <taxon>Bacteria</taxon>
        <taxon>Bacillati</taxon>
        <taxon>Actinomycetota</taxon>
        <taxon>Actinomycetes</taxon>
        <taxon>Mycobacteriales</taxon>
        <taxon>Nocardiaceae</taxon>
        <taxon>Rhodococcus</taxon>
    </lineage>
</organism>
<dbReference type="PANTHER" id="PTHR30055">
    <property type="entry name" value="HTH-TYPE TRANSCRIPTIONAL REGULATOR RUTR"/>
    <property type="match status" value="1"/>
</dbReference>
<dbReference type="PRINTS" id="PR00455">
    <property type="entry name" value="HTHTETR"/>
</dbReference>
<dbReference type="SUPFAM" id="SSF46689">
    <property type="entry name" value="Homeodomain-like"/>
    <property type="match status" value="2"/>
</dbReference>
<dbReference type="InterPro" id="IPR050109">
    <property type="entry name" value="HTH-type_TetR-like_transc_reg"/>
</dbReference>
<dbReference type="Proteomes" id="UP001162740">
    <property type="component" value="Plasmid pGD02.2.1"/>
</dbReference>
<feature type="domain" description="HTH tetR-type" evidence="5">
    <location>
        <begin position="21"/>
        <end position="81"/>
    </location>
</feature>
<accession>A0AA46X1F4</accession>
<evidence type="ECO:0000256" key="4">
    <source>
        <dbReference type="PROSITE-ProRule" id="PRU00335"/>
    </source>
</evidence>
<feature type="domain" description="HTH tetR-type" evidence="5">
    <location>
        <begin position="251"/>
        <end position="311"/>
    </location>
</feature>
<dbReference type="InterPro" id="IPR001647">
    <property type="entry name" value="HTH_TetR"/>
</dbReference>
<dbReference type="PROSITE" id="PS50977">
    <property type="entry name" value="HTH_TETR_2"/>
    <property type="match status" value="2"/>
</dbReference>
<dbReference type="RefSeq" id="WP_085470634.1">
    <property type="nucleotide sequence ID" value="NZ_CP083975.1"/>
</dbReference>
<dbReference type="PROSITE" id="PS01081">
    <property type="entry name" value="HTH_TETR_1"/>
    <property type="match status" value="1"/>
</dbReference>
<proteinExistence type="predicted"/>
<reference evidence="6 7" key="1">
    <citation type="journal article" date="2021" name="Front. Microbiol.">
        <title>Bacterial Transformation of Aromatic Monomers in Softwood Black Liquor.</title>
        <authorList>
            <person name="Navas L.E."/>
            <person name="Dexter G."/>
            <person name="Liu J."/>
            <person name="Levy-Booth D."/>
            <person name="Cho M."/>
            <person name="Jang S.K."/>
            <person name="Mansfield S.D."/>
            <person name="Renneckar S."/>
            <person name="Mohn W.W."/>
            <person name="Eltis L.D."/>
        </authorList>
    </citation>
    <scope>NUCLEOTIDE SEQUENCE [LARGE SCALE GENOMIC DNA]</scope>
    <source>
        <strain evidence="6 7">GD02</strain>
    </source>
</reference>
<dbReference type="InterPro" id="IPR009057">
    <property type="entry name" value="Homeodomain-like_sf"/>
</dbReference>
<feature type="DNA-binding region" description="H-T-H motif" evidence="4">
    <location>
        <begin position="274"/>
        <end position="293"/>
    </location>
</feature>
<geneLocation type="plasmid" evidence="6 7">
    <name>pGD02.2.1</name>
</geneLocation>
<dbReference type="InterPro" id="IPR023772">
    <property type="entry name" value="DNA-bd_HTH_TetR-type_CS"/>
</dbReference>
<dbReference type="Gene3D" id="1.10.357.10">
    <property type="entry name" value="Tetracycline Repressor, domain 2"/>
    <property type="match status" value="2"/>
</dbReference>
<gene>
    <name evidence="6" type="ORF">KUM34_026250</name>
</gene>
<dbReference type="PANTHER" id="PTHR30055:SF234">
    <property type="entry name" value="HTH-TYPE TRANSCRIPTIONAL REGULATOR BETI"/>
    <property type="match status" value="1"/>
</dbReference>
<protein>
    <submittedName>
        <fullName evidence="6">TetR/AcrR family transcriptional regulator</fullName>
    </submittedName>
</protein>
<name>A0AA46X1F4_RHORH</name>
<feature type="DNA-binding region" description="H-T-H motif" evidence="4">
    <location>
        <begin position="44"/>
        <end position="63"/>
    </location>
</feature>
<dbReference type="GO" id="GO:0003700">
    <property type="term" value="F:DNA-binding transcription factor activity"/>
    <property type="evidence" value="ECO:0007669"/>
    <property type="project" value="TreeGrafter"/>
</dbReference>
<sequence length="439" mass="49570">MESVRRRGYGPASAVVGERGGHTRERILTVALNQFAARGLSAVSVQEITREVGVSRASFYQYFSGKDQILLELREECRSAAREFVATLHGLGPTREGFVVLRQWIEDWAPLYDRYLPIFAEWAVIGVDGQRGTSPLTDTITALHQQLAAILRNEEAVSLDSMHASIVLTNLILRFNFTLHRSGAIETRSELGYFLAVMVQLLLFPGTPPEAVCPRVDEPPEWVTRRVPPVEERKRSGRFEARFGGLSARAAGTVRALLSSTLRALTEVGYDRAQVDEIAADAEVTRTTLYKYFDEKLDLLLALSEECSYELAADARRFGRLDPATDHDGTQLRRWVRDSFSLHDRYRAVYRTWIDRSPAHADLDVMRRQVVDDMRWALHTTLSDLPLRHPLDVRVAHILLVTLIEEVPAAFAANGLPVDREEQTELFSLMIERALFARA</sequence>
<evidence type="ECO:0000313" key="6">
    <source>
        <dbReference type="EMBL" id="UZF47920.1"/>
    </source>
</evidence>
<keyword evidence="6" id="KW-0614">Plasmid</keyword>
<dbReference type="GO" id="GO:0000976">
    <property type="term" value="F:transcription cis-regulatory region binding"/>
    <property type="evidence" value="ECO:0007669"/>
    <property type="project" value="TreeGrafter"/>
</dbReference>
<evidence type="ECO:0000256" key="1">
    <source>
        <dbReference type="ARBA" id="ARBA00023015"/>
    </source>
</evidence>
<evidence type="ECO:0000256" key="2">
    <source>
        <dbReference type="ARBA" id="ARBA00023125"/>
    </source>
</evidence>
<evidence type="ECO:0000259" key="5">
    <source>
        <dbReference type="PROSITE" id="PS50977"/>
    </source>
</evidence>
<keyword evidence="1" id="KW-0805">Transcription regulation</keyword>
<evidence type="ECO:0000313" key="7">
    <source>
        <dbReference type="Proteomes" id="UP001162740"/>
    </source>
</evidence>
<evidence type="ECO:0000256" key="3">
    <source>
        <dbReference type="ARBA" id="ARBA00023163"/>
    </source>
</evidence>
<dbReference type="AlphaFoldDB" id="A0AA46X1F4"/>